<dbReference type="RefSeq" id="WP_376845981.1">
    <property type="nucleotide sequence ID" value="NZ_JBHSFW010000004.1"/>
</dbReference>
<comment type="caution">
    <text evidence="1">The sequence shown here is derived from an EMBL/GenBank/DDBJ whole genome shotgun (WGS) entry which is preliminary data.</text>
</comment>
<evidence type="ECO:0000313" key="1">
    <source>
        <dbReference type="EMBL" id="MFC4618878.1"/>
    </source>
</evidence>
<dbReference type="Proteomes" id="UP001596022">
    <property type="component" value="Unassembled WGS sequence"/>
</dbReference>
<reference evidence="2" key="1">
    <citation type="journal article" date="2019" name="Int. J. Syst. Evol. Microbiol.">
        <title>The Global Catalogue of Microorganisms (GCM) 10K type strain sequencing project: providing services to taxonomists for standard genome sequencing and annotation.</title>
        <authorList>
            <consortium name="The Broad Institute Genomics Platform"/>
            <consortium name="The Broad Institute Genome Sequencing Center for Infectious Disease"/>
            <person name="Wu L."/>
            <person name="Ma J."/>
        </authorList>
    </citation>
    <scope>NUCLEOTIDE SEQUENCE [LARGE SCALE GENOMIC DNA]</scope>
    <source>
        <strain evidence="2">CGMCC 1.16306</strain>
    </source>
</reference>
<organism evidence="1 2">
    <name type="scientific">Camelliibacillus cellulosilyticus</name>
    <dbReference type="NCBI Taxonomy" id="2174486"/>
    <lineage>
        <taxon>Bacteria</taxon>
        <taxon>Bacillati</taxon>
        <taxon>Bacillota</taxon>
        <taxon>Bacilli</taxon>
        <taxon>Bacillales</taxon>
        <taxon>Sporolactobacillaceae</taxon>
        <taxon>Camelliibacillus</taxon>
    </lineage>
</organism>
<protein>
    <submittedName>
        <fullName evidence="1">Uncharacterized protein</fullName>
    </submittedName>
</protein>
<keyword evidence="2" id="KW-1185">Reference proteome</keyword>
<gene>
    <name evidence="1" type="ORF">ACFO4N_09070</name>
</gene>
<name>A0ABV9GL52_9BACL</name>
<evidence type="ECO:0000313" key="2">
    <source>
        <dbReference type="Proteomes" id="UP001596022"/>
    </source>
</evidence>
<proteinExistence type="predicted"/>
<sequence>MKKRIRKDNSGSAICRKLASEAKDQRNCDVNRRKKLKIGETKR</sequence>
<accession>A0ABV9GL52</accession>
<dbReference type="EMBL" id="JBHSFW010000004">
    <property type="protein sequence ID" value="MFC4618878.1"/>
    <property type="molecule type" value="Genomic_DNA"/>
</dbReference>